<feature type="compositionally biased region" description="Polar residues" evidence="1">
    <location>
        <begin position="648"/>
        <end position="665"/>
    </location>
</feature>
<accession>A0A015K6G6</accession>
<evidence type="ECO:0000256" key="1">
    <source>
        <dbReference type="SAM" id="MobiDB-lite"/>
    </source>
</evidence>
<name>A0A015K6G6_RHIIW</name>
<keyword evidence="3" id="KW-1185">Reference proteome</keyword>
<evidence type="ECO:0000313" key="2">
    <source>
        <dbReference type="EMBL" id="EXX55031.1"/>
    </source>
</evidence>
<feature type="region of interest" description="Disordered" evidence="1">
    <location>
        <begin position="137"/>
        <end position="170"/>
    </location>
</feature>
<dbReference type="Proteomes" id="UP000022910">
    <property type="component" value="Unassembled WGS sequence"/>
</dbReference>
<dbReference type="OrthoDB" id="2382382at2759"/>
<feature type="compositionally biased region" description="Low complexity" evidence="1">
    <location>
        <begin position="150"/>
        <end position="165"/>
    </location>
</feature>
<dbReference type="PANTHER" id="PTHR35245">
    <property type="match status" value="1"/>
</dbReference>
<proteinExistence type="predicted"/>
<protein>
    <submittedName>
        <fullName evidence="2">Uncharacterized protein</fullName>
    </submittedName>
</protein>
<feature type="region of interest" description="Disordered" evidence="1">
    <location>
        <begin position="648"/>
        <end position="690"/>
    </location>
</feature>
<dbReference type="AlphaFoldDB" id="A0A015K6G6"/>
<sequence>MLRFFASYLASNIKPNTTTNEENLQENFFNFNAKNFDFFATETEHSDEVEQPQDISLLRERKLQELTEKVLLRKIYRQMVMNRHTQDHLPLSQIQEKLEEDDLPLKVLQDKLKQKENSSIYTTIRENINFLLYSKPSKSKKSKPSLSTPIITDTVNNSDNNNNVSTPKDDKNYDVWDDAIIGHLMNLVETIGVEINQDENSGESINDTKESAPKVDRQLINRVVNEVINEVMREEEFKKRSSHLNDTFTKGSTKVTTDKETIVAESSTATTVAIENNAMKNIGKNTVKNIEKNTVKNIKNIEKNTVKNIEKSTVKNIEKNTVKNIEKSTVKNIEKNTVKNIEKSTVKNIEKNTVKNIEKSTVKNIEKNTVKNIEKSTVKNIEKNTVKNIEKSTVKNIEKSTVKNIEKNTVKNIEKSTVKNIEKNTVKNIEKSTVKNIEKNTVKNIEKSTVKNIEKNTVKNIEKSTVKNIEKNTVKNIEKSTVKNIEKNTVKNIEKSTVKNIEKNTVKNIEKSTVKNIDKNTVNNNIDKNTVKNIEKYTVKNKNIGKNTVKNNTSTKIENNVATNNATMDIDIEHVKNVKNDITDDIQENIQEDTNLESRKIAEEIINFGETINVAESLLPSGNLMNDNASFKSTRSVKRKFRRSIFSLGQSSTSSNDKNPDQTHNSLKRHVSDLSRRGSIHSKKSYDNDLSRRSSISSKFSFSANTDVIIEEQNEDDFNHNKFFKRNPSTRKSLQFFKNILKNNQNSPLANNEECFLSSREIREKYYQQFDGVKPDQRVYPKTIGTAGGRSDPGYSNFYLSMPNGQWMVRTRTASRKITGTQYVEKEFI</sequence>
<comment type="caution">
    <text evidence="2">The sequence shown here is derived from an EMBL/GenBank/DDBJ whole genome shotgun (WGS) entry which is preliminary data.</text>
</comment>
<dbReference type="STRING" id="1432141.A0A015K6G6"/>
<dbReference type="InterPro" id="IPR032675">
    <property type="entry name" value="LRR_dom_sf"/>
</dbReference>
<evidence type="ECO:0000313" key="3">
    <source>
        <dbReference type="Proteomes" id="UP000022910"/>
    </source>
</evidence>
<gene>
    <name evidence="2" type="ORF">RirG_229010</name>
</gene>
<dbReference type="OMA" id="LANNEEC"/>
<reference evidence="2 3" key="1">
    <citation type="submission" date="2014-02" db="EMBL/GenBank/DDBJ databases">
        <title>Single nucleus genome sequencing reveals high similarity among nuclei of an endomycorrhizal fungus.</title>
        <authorList>
            <person name="Lin K."/>
            <person name="Geurts R."/>
            <person name="Zhang Z."/>
            <person name="Limpens E."/>
            <person name="Saunders D.G."/>
            <person name="Mu D."/>
            <person name="Pang E."/>
            <person name="Cao H."/>
            <person name="Cha H."/>
            <person name="Lin T."/>
            <person name="Zhou Q."/>
            <person name="Shang Y."/>
            <person name="Li Y."/>
            <person name="Ivanov S."/>
            <person name="Sharma T."/>
            <person name="Velzen R.V."/>
            <person name="Ruijter N.D."/>
            <person name="Aanen D.K."/>
            <person name="Win J."/>
            <person name="Kamoun S."/>
            <person name="Bisseling T."/>
            <person name="Huang S."/>
        </authorList>
    </citation>
    <scope>NUCLEOTIDE SEQUENCE [LARGE SCALE GENOMIC DNA]</scope>
    <source>
        <strain evidence="3">DAOM197198w</strain>
    </source>
</reference>
<dbReference type="Gene3D" id="3.80.10.10">
    <property type="entry name" value="Ribonuclease Inhibitor"/>
    <property type="match status" value="1"/>
</dbReference>
<dbReference type="EMBL" id="JEMT01028347">
    <property type="protein sequence ID" value="EXX55031.1"/>
    <property type="molecule type" value="Genomic_DNA"/>
</dbReference>
<organism evidence="2 3">
    <name type="scientific">Rhizophagus irregularis (strain DAOM 197198w)</name>
    <name type="common">Glomus intraradices</name>
    <dbReference type="NCBI Taxonomy" id="1432141"/>
    <lineage>
        <taxon>Eukaryota</taxon>
        <taxon>Fungi</taxon>
        <taxon>Fungi incertae sedis</taxon>
        <taxon>Mucoromycota</taxon>
        <taxon>Glomeromycotina</taxon>
        <taxon>Glomeromycetes</taxon>
        <taxon>Glomerales</taxon>
        <taxon>Glomeraceae</taxon>
        <taxon>Rhizophagus</taxon>
    </lineage>
</organism>
<dbReference type="PANTHER" id="PTHR35245:SF2">
    <property type="entry name" value="DISINTEGRIN DOMAIN-CONTAINING PROTEIN"/>
    <property type="match status" value="1"/>
</dbReference>
<dbReference type="HOGENOM" id="CLU_341984_0_0_1"/>